<dbReference type="AlphaFoldDB" id="A0A0G0Z100"/>
<gene>
    <name evidence="7" type="ORF">UV06_C0012G0006</name>
</gene>
<dbReference type="InterPro" id="IPR027304">
    <property type="entry name" value="Trigger_fact/SurA_dom_sf"/>
</dbReference>
<keyword evidence="3" id="KW-0732">Signal</keyword>
<name>A0A0G0Z100_9BACT</name>
<dbReference type="InterPro" id="IPR050245">
    <property type="entry name" value="PrsA_foldase"/>
</dbReference>
<dbReference type="SUPFAM" id="SSF109998">
    <property type="entry name" value="Triger factor/SurA peptide-binding domain-like"/>
    <property type="match status" value="1"/>
</dbReference>
<evidence type="ECO:0000313" key="7">
    <source>
        <dbReference type="EMBL" id="KKS42455.1"/>
    </source>
</evidence>
<evidence type="ECO:0000313" key="8">
    <source>
        <dbReference type="Proteomes" id="UP000033854"/>
    </source>
</evidence>
<evidence type="ECO:0000256" key="4">
    <source>
        <dbReference type="ARBA" id="ARBA00023110"/>
    </source>
</evidence>
<keyword evidence="6" id="KW-0812">Transmembrane</keyword>
<organism evidence="7 8">
    <name type="scientific">Candidatus Collierbacteria bacterium GW2011_GWA2_42_17</name>
    <dbReference type="NCBI Taxonomy" id="1618378"/>
    <lineage>
        <taxon>Bacteria</taxon>
        <taxon>Candidatus Collieribacteriota</taxon>
    </lineage>
</organism>
<keyword evidence="6" id="KW-1133">Transmembrane helix</keyword>
<dbReference type="PANTHER" id="PTHR47245">
    <property type="entry name" value="PEPTIDYLPROLYL ISOMERASE"/>
    <property type="match status" value="1"/>
</dbReference>
<evidence type="ECO:0000256" key="1">
    <source>
        <dbReference type="ARBA" id="ARBA00000971"/>
    </source>
</evidence>
<comment type="caution">
    <text evidence="7">The sequence shown here is derived from an EMBL/GenBank/DDBJ whole genome shotgun (WGS) entry which is preliminary data.</text>
</comment>
<dbReference type="EMBL" id="LCDA01000012">
    <property type="protein sequence ID" value="KKS42455.1"/>
    <property type="molecule type" value="Genomic_DNA"/>
</dbReference>
<proteinExistence type="predicted"/>
<evidence type="ECO:0000256" key="5">
    <source>
        <dbReference type="ARBA" id="ARBA00023235"/>
    </source>
</evidence>
<accession>A0A0G0Z100</accession>
<evidence type="ECO:0000256" key="2">
    <source>
        <dbReference type="ARBA" id="ARBA00013194"/>
    </source>
</evidence>
<feature type="transmembrane region" description="Helical" evidence="6">
    <location>
        <begin position="51"/>
        <end position="71"/>
    </location>
</feature>
<sequence length="242" mass="27351">MAKDTSKKTIKKITQTMPKTSPKTKKAVKVIKKMRVTPAPKVVTVKRKLNAILLVKILLIIAIGVVIFLLVQKNRGLFIAGTVNKTPISRWELNAKMAEKYAAQTFEEIVSEKLLAENLKKNKIVVTQEEVQAELAKIKLQYGGEEQFQAAIVQFGMTEEKALQSIEQSIGLKKIIEAQGKIEISDTAISQYFTDNKANYTGKKLEDVAVEIKEILYQQEIYTKSQEWYSEIRKNAQVSSFL</sequence>
<keyword evidence="5" id="KW-0413">Isomerase</keyword>
<keyword evidence="4" id="KW-0697">Rotamase</keyword>
<comment type="catalytic activity">
    <reaction evidence="1">
        <text>[protein]-peptidylproline (omega=180) = [protein]-peptidylproline (omega=0)</text>
        <dbReference type="Rhea" id="RHEA:16237"/>
        <dbReference type="Rhea" id="RHEA-COMP:10747"/>
        <dbReference type="Rhea" id="RHEA-COMP:10748"/>
        <dbReference type="ChEBI" id="CHEBI:83833"/>
        <dbReference type="ChEBI" id="CHEBI:83834"/>
        <dbReference type="EC" id="5.2.1.8"/>
    </reaction>
</comment>
<dbReference type="EC" id="5.2.1.8" evidence="2"/>
<dbReference type="Gene3D" id="1.10.4030.10">
    <property type="entry name" value="Porin chaperone SurA, peptide-binding domain"/>
    <property type="match status" value="1"/>
</dbReference>
<protein>
    <recommendedName>
        <fullName evidence="2">peptidylprolyl isomerase</fullName>
        <ecNumber evidence="2">5.2.1.8</ecNumber>
    </recommendedName>
</protein>
<evidence type="ECO:0000256" key="3">
    <source>
        <dbReference type="ARBA" id="ARBA00022729"/>
    </source>
</evidence>
<keyword evidence="6" id="KW-0472">Membrane</keyword>
<dbReference type="GO" id="GO:0003755">
    <property type="term" value="F:peptidyl-prolyl cis-trans isomerase activity"/>
    <property type="evidence" value="ECO:0007669"/>
    <property type="project" value="UniProtKB-KW"/>
</dbReference>
<dbReference type="PANTHER" id="PTHR47245:SF1">
    <property type="entry name" value="FOLDASE PROTEIN PRSA"/>
    <property type="match status" value="1"/>
</dbReference>
<reference evidence="7 8" key="1">
    <citation type="journal article" date="2015" name="Nature">
        <title>rRNA introns, odd ribosomes, and small enigmatic genomes across a large radiation of phyla.</title>
        <authorList>
            <person name="Brown C.T."/>
            <person name="Hug L.A."/>
            <person name="Thomas B.C."/>
            <person name="Sharon I."/>
            <person name="Castelle C.J."/>
            <person name="Singh A."/>
            <person name="Wilkins M.J."/>
            <person name="Williams K.H."/>
            <person name="Banfield J.F."/>
        </authorList>
    </citation>
    <scope>NUCLEOTIDE SEQUENCE [LARGE SCALE GENOMIC DNA]</scope>
</reference>
<dbReference type="Proteomes" id="UP000033854">
    <property type="component" value="Unassembled WGS sequence"/>
</dbReference>
<evidence type="ECO:0000256" key="6">
    <source>
        <dbReference type="SAM" id="Phobius"/>
    </source>
</evidence>